<evidence type="ECO:0000256" key="13">
    <source>
        <dbReference type="SAM" id="MobiDB-lite"/>
    </source>
</evidence>
<keyword evidence="9 12" id="KW-0472">Membrane</keyword>
<evidence type="ECO:0000256" key="12">
    <source>
        <dbReference type="RuleBase" id="RU363032"/>
    </source>
</evidence>
<evidence type="ECO:0000259" key="14">
    <source>
        <dbReference type="PROSITE" id="PS50928"/>
    </source>
</evidence>
<dbReference type="InterPro" id="IPR000515">
    <property type="entry name" value="MetI-like"/>
</dbReference>
<comment type="subcellular location">
    <subcellularLocation>
        <location evidence="1">Cell inner membrane</location>
        <topology evidence="1">Multi-pass membrane protein</topology>
    </subcellularLocation>
    <subcellularLocation>
        <location evidence="12">Cell membrane</location>
        <topology evidence="12">Multi-pass membrane protein</topology>
    </subcellularLocation>
</comment>
<keyword evidence="7" id="KW-0653">Protein transport</keyword>
<evidence type="ECO:0000256" key="1">
    <source>
        <dbReference type="ARBA" id="ARBA00004429"/>
    </source>
</evidence>
<evidence type="ECO:0000313" key="16">
    <source>
        <dbReference type="Proteomes" id="UP000002218"/>
    </source>
</evidence>
<dbReference type="SUPFAM" id="SSF161098">
    <property type="entry name" value="MetI-like"/>
    <property type="match status" value="1"/>
</dbReference>
<dbReference type="GO" id="GO:0015833">
    <property type="term" value="P:peptide transport"/>
    <property type="evidence" value="ECO:0007669"/>
    <property type="project" value="UniProtKB-KW"/>
</dbReference>
<dbReference type="STRING" id="479431.Namu_4312"/>
<feature type="transmembrane region" description="Helical" evidence="12">
    <location>
        <begin position="314"/>
        <end position="333"/>
    </location>
</feature>
<dbReference type="Gene3D" id="1.10.3720.10">
    <property type="entry name" value="MetI-like"/>
    <property type="match status" value="1"/>
</dbReference>
<gene>
    <name evidence="15" type="ordered locus">Namu_4312</name>
</gene>
<dbReference type="Pfam" id="PF12911">
    <property type="entry name" value="OppC_N"/>
    <property type="match status" value="1"/>
</dbReference>
<feature type="transmembrane region" description="Helical" evidence="12">
    <location>
        <begin position="63"/>
        <end position="91"/>
    </location>
</feature>
<dbReference type="PANTHER" id="PTHR43386:SF2">
    <property type="entry name" value="OLIGOPEPTIDE TRANSPORT SYSTEM PERMEASE PROTEIN OPPC"/>
    <property type="match status" value="1"/>
</dbReference>
<proteinExistence type="inferred from homology"/>
<feature type="transmembrane region" description="Helical" evidence="12">
    <location>
        <begin position="145"/>
        <end position="170"/>
    </location>
</feature>
<dbReference type="eggNOG" id="COG1173">
    <property type="taxonomic scope" value="Bacteria"/>
</dbReference>
<evidence type="ECO:0000256" key="7">
    <source>
        <dbReference type="ARBA" id="ARBA00022927"/>
    </source>
</evidence>
<name>C8XJN9_NAKMY</name>
<keyword evidence="16" id="KW-1185">Reference proteome</keyword>
<feature type="transmembrane region" description="Helical" evidence="12">
    <location>
        <begin position="208"/>
        <end position="226"/>
    </location>
</feature>
<dbReference type="InterPro" id="IPR050366">
    <property type="entry name" value="BP-dependent_transpt_permease"/>
</dbReference>
<keyword evidence="4" id="KW-0997">Cell inner membrane</keyword>
<evidence type="ECO:0000313" key="15">
    <source>
        <dbReference type="EMBL" id="ACV80600.1"/>
    </source>
</evidence>
<keyword evidence="3" id="KW-1003">Cell membrane</keyword>
<dbReference type="Proteomes" id="UP000002218">
    <property type="component" value="Chromosome"/>
</dbReference>
<keyword evidence="8 12" id="KW-1133">Transmembrane helix</keyword>
<evidence type="ECO:0000256" key="5">
    <source>
        <dbReference type="ARBA" id="ARBA00022692"/>
    </source>
</evidence>
<dbReference type="HOGENOM" id="CLU_028518_1_3_11"/>
<evidence type="ECO:0000256" key="4">
    <source>
        <dbReference type="ARBA" id="ARBA00022519"/>
    </source>
</evidence>
<organism evidence="15 16">
    <name type="scientific">Nakamurella multipartita (strain ATCC 700099 / DSM 44233 / CIP 104796 / JCM 9543 / NBRC 105858 / Y-104)</name>
    <name type="common">Microsphaera multipartita</name>
    <dbReference type="NCBI Taxonomy" id="479431"/>
    <lineage>
        <taxon>Bacteria</taxon>
        <taxon>Bacillati</taxon>
        <taxon>Actinomycetota</taxon>
        <taxon>Actinomycetes</taxon>
        <taxon>Nakamurellales</taxon>
        <taxon>Nakamurellaceae</taxon>
        <taxon>Nakamurella</taxon>
    </lineage>
</organism>
<dbReference type="GO" id="GO:0005886">
    <property type="term" value="C:plasma membrane"/>
    <property type="evidence" value="ECO:0007669"/>
    <property type="project" value="UniProtKB-SubCell"/>
</dbReference>
<dbReference type="CDD" id="cd06261">
    <property type="entry name" value="TM_PBP2"/>
    <property type="match status" value="1"/>
</dbReference>
<accession>C8XJN9</accession>
<evidence type="ECO:0000256" key="8">
    <source>
        <dbReference type="ARBA" id="ARBA00022989"/>
    </source>
</evidence>
<keyword evidence="5 12" id="KW-0812">Transmembrane</keyword>
<dbReference type="PANTHER" id="PTHR43386">
    <property type="entry name" value="OLIGOPEPTIDE TRANSPORT SYSTEM PERMEASE PROTEIN APPC"/>
    <property type="match status" value="1"/>
</dbReference>
<feature type="region of interest" description="Disordered" evidence="13">
    <location>
        <begin position="1"/>
        <end position="37"/>
    </location>
</feature>
<feature type="transmembrane region" description="Helical" evidence="12">
    <location>
        <begin position="182"/>
        <end position="202"/>
    </location>
</feature>
<dbReference type="Pfam" id="PF00528">
    <property type="entry name" value="BPD_transp_1"/>
    <property type="match status" value="1"/>
</dbReference>
<evidence type="ECO:0000256" key="10">
    <source>
        <dbReference type="ARBA" id="ARBA00024202"/>
    </source>
</evidence>
<evidence type="ECO:0000256" key="11">
    <source>
        <dbReference type="ARBA" id="ARBA00072251"/>
    </source>
</evidence>
<dbReference type="OrthoDB" id="8906042at2"/>
<dbReference type="InParanoid" id="C8XJN9"/>
<comment type="similarity">
    <text evidence="10">Belongs to the binding-protein-dependent transport system permease family. OppBC subfamily.</text>
</comment>
<dbReference type="KEGG" id="nml:Namu_4312"/>
<dbReference type="InterPro" id="IPR035906">
    <property type="entry name" value="MetI-like_sf"/>
</dbReference>
<keyword evidence="6" id="KW-0571">Peptide transport</keyword>
<feature type="transmembrane region" description="Helical" evidence="12">
    <location>
        <begin position="257"/>
        <end position="279"/>
    </location>
</feature>
<dbReference type="PROSITE" id="PS50928">
    <property type="entry name" value="ABC_TM1"/>
    <property type="match status" value="1"/>
</dbReference>
<keyword evidence="2 12" id="KW-0813">Transport</keyword>
<dbReference type="FunCoup" id="C8XJN9">
    <property type="interactions" value="33"/>
</dbReference>
<dbReference type="RefSeq" id="WP_015749425.1">
    <property type="nucleotide sequence ID" value="NC_013235.1"/>
</dbReference>
<dbReference type="InterPro" id="IPR025966">
    <property type="entry name" value="OppC_N"/>
</dbReference>
<evidence type="ECO:0000256" key="9">
    <source>
        <dbReference type="ARBA" id="ARBA00023136"/>
    </source>
</evidence>
<sequence length="349" mass="37581">MSSTDSKPVDEPVPASEPVSSPVPPTPPRKPDATGTAAQGMAIVARTQGQLVRRRFFRHKAAMISLTLLILVILLAFTSIGIAGIPGWWIYDYTTPGVVVNRGAPTLSLLPTFLGGEGFHIGLHPFGQDDLGRDYFALTMRGAQISIMIAFVVGIVSTVIGVAIGAISGYYGRWVEGTLMRFTDVMITIPVLVIAAVLGQRFGGSGPLVLAIVLGCVLWTSLARLVRGEFLSLREKEFVEAARALGAKPRRIIFKHILPNTVGVITVAATLAIATAILLETSLSYLGFGVRAPDTSLGLLVSTYQNAFATRPWLFWWPGLFIIIIALSINFIGDGLRDAFDPRQNRVRA</sequence>
<feature type="domain" description="ABC transmembrane type-1" evidence="14">
    <location>
        <begin position="143"/>
        <end position="333"/>
    </location>
</feature>
<protein>
    <recommendedName>
        <fullName evidence="11">Oligopeptide transport system permease protein OppC</fullName>
    </recommendedName>
</protein>
<dbReference type="GO" id="GO:0055085">
    <property type="term" value="P:transmembrane transport"/>
    <property type="evidence" value="ECO:0007669"/>
    <property type="project" value="InterPro"/>
</dbReference>
<reference evidence="15 16" key="2">
    <citation type="journal article" date="2010" name="Stand. Genomic Sci.">
        <title>Complete genome sequence of Nakamurella multipartita type strain (Y-104).</title>
        <authorList>
            <person name="Tice H."/>
            <person name="Mayilraj S."/>
            <person name="Sims D."/>
            <person name="Lapidus A."/>
            <person name="Nolan M."/>
            <person name="Lucas S."/>
            <person name="Glavina Del Rio T."/>
            <person name="Copeland A."/>
            <person name="Cheng J.F."/>
            <person name="Meincke L."/>
            <person name="Bruce D."/>
            <person name="Goodwin L."/>
            <person name="Pitluck S."/>
            <person name="Ivanova N."/>
            <person name="Mavromatis K."/>
            <person name="Ovchinnikova G."/>
            <person name="Pati A."/>
            <person name="Chen A."/>
            <person name="Palaniappan K."/>
            <person name="Land M."/>
            <person name="Hauser L."/>
            <person name="Chang Y.J."/>
            <person name="Jeffries C.D."/>
            <person name="Detter J.C."/>
            <person name="Brettin T."/>
            <person name="Rohde M."/>
            <person name="Goker M."/>
            <person name="Bristow J."/>
            <person name="Eisen J.A."/>
            <person name="Markowitz V."/>
            <person name="Hugenholtz P."/>
            <person name="Kyrpides N.C."/>
            <person name="Klenk H.P."/>
            <person name="Chen F."/>
        </authorList>
    </citation>
    <scope>NUCLEOTIDE SEQUENCE [LARGE SCALE GENOMIC DNA]</scope>
    <source>
        <strain evidence="16">ATCC 700099 / DSM 44233 / CIP 104796 / JCM 9543 / NBRC 105858 / Y-104</strain>
    </source>
</reference>
<evidence type="ECO:0000256" key="3">
    <source>
        <dbReference type="ARBA" id="ARBA00022475"/>
    </source>
</evidence>
<evidence type="ECO:0000256" key="6">
    <source>
        <dbReference type="ARBA" id="ARBA00022856"/>
    </source>
</evidence>
<dbReference type="EMBL" id="CP001737">
    <property type="protein sequence ID" value="ACV80600.1"/>
    <property type="molecule type" value="Genomic_DNA"/>
</dbReference>
<reference evidence="16" key="1">
    <citation type="submission" date="2009-09" db="EMBL/GenBank/DDBJ databases">
        <title>The complete genome of Nakamurella multipartita DSM 44233.</title>
        <authorList>
            <consortium name="US DOE Joint Genome Institute (JGI-PGF)"/>
            <person name="Lucas S."/>
            <person name="Copeland A."/>
            <person name="Lapidus A."/>
            <person name="Glavina del Rio T."/>
            <person name="Dalin E."/>
            <person name="Tice H."/>
            <person name="Bruce D."/>
            <person name="Goodwin L."/>
            <person name="Pitluck S."/>
            <person name="Kyrpides N."/>
            <person name="Mavromatis K."/>
            <person name="Ivanova N."/>
            <person name="Ovchinnikova G."/>
            <person name="Sims D."/>
            <person name="Meincke L."/>
            <person name="Brettin T."/>
            <person name="Detter J.C."/>
            <person name="Han C."/>
            <person name="Larimer F."/>
            <person name="Land M."/>
            <person name="Hauser L."/>
            <person name="Markowitz V."/>
            <person name="Cheng J.-F."/>
            <person name="Hugenholtz P."/>
            <person name="Woyke T."/>
            <person name="Wu D."/>
            <person name="Klenk H.-P."/>
            <person name="Eisen J.A."/>
        </authorList>
    </citation>
    <scope>NUCLEOTIDE SEQUENCE [LARGE SCALE GENOMIC DNA]</scope>
    <source>
        <strain evidence="16">ATCC 700099 / DSM 44233 / CIP 104796 / JCM 9543 / NBRC 105858 / Y-104</strain>
    </source>
</reference>
<dbReference type="GO" id="GO:0015031">
    <property type="term" value="P:protein transport"/>
    <property type="evidence" value="ECO:0007669"/>
    <property type="project" value="UniProtKB-KW"/>
</dbReference>
<dbReference type="AlphaFoldDB" id="C8XJN9"/>
<evidence type="ECO:0000256" key="2">
    <source>
        <dbReference type="ARBA" id="ARBA00022448"/>
    </source>
</evidence>